<evidence type="ECO:0000256" key="1">
    <source>
        <dbReference type="ARBA" id="ARBA00006987"/>
    </source>
</evidence>
<dbReference type="CDD" id="cd13578">
    <property type="entry name" value="PBP2_Bug27"/>
    <property type="match status" value="1"/>
</dbReference>
<feature type="chain" id="PRO_5045875424" evidence="2">
    <location>
        <begin position="31"/>
        <end position="329"/>
    </location>
</feature>
<dbReference type="SUPFAM" id="SSF53850">
    <property type="entry name" value="Periplasmic binding protein-like II"/>
    <property type="match status" value="1"/>
</dbReference>
<evidence type="ECO:0000313" key="4">
    <source>
        <dbReference type="Proteomes" id="UP001196870"/>
    </source>
</evidence>
<dbReference type="PANTHER" id="PTHR42928:SF5">
    <property type="entry name" value="BLR1237 PROTEIN"/>
    <property type="match status" value="1"/>
</dbReference>
<evidence type="ECO:0000256" key="2">
    <source>
        <dbReference type="SAM" id="SignalP"/>
    </source>
</evidence>
<feature type="signal peptide" evidence="2">
    <location>
        <begin position="1"/>
        <end position="30"/>
    </location>
</feature>
<dbReference type="Pfam" id="PF03401">
    <property type="entry name" value="TctC"/>
    <property type="match status" value="1"/>
</dbReference>
<dbReference type="PIRSF" id="PIRSF017082">
    <property type="entry name" value="YflP"/>
    <property type="match status" value="1"/>
</dbReference>
<accession>A0ABS5F8Y3</accession>
<sequence length="329" mass="34774">MVQGRLGRALRASLLLALPLLAMLPAGALAQPTSARPVRMFVGFPPGGSTDIFARALSDELSRSWSVPVVVDNRAGANGVIGTEALTKAAPDGQTLMFIISSHVTNRALYPHLPYDPIAGVTPLSLVARTPLMLVANPRFPARTLQDVLRLAREQPGRIDYASPGQGSVQQIAMELLARMAGVQFNHIAYRGGAPAMTDLIGGVVPLSVLTTTQVLAQVQSGALRPIGVTTETRSPLLPEVPTIAESGLPGYQADVWFAVVGPAGMPAPLASRIATDIARAMTVPSVRERFTSQDATIVNGSPEDLAALMRAEDAKWSQVIRDANIRAE</sequence>
<dbReference type="RefSeq" id="WP_211857481.1">
    <property type="nucleotide sequence ID" value="NZ_JAAGBB010000078.1"/>
</dbReference>
<dbReference type="Proteomes" id="UP001196870">
    <property type="component" value="Unassembled WGS sequence"/>
</dbReference>
<gene>
    <name evidence="3" type="ORF">GXW71_32005</name>
</gene>
<evidence type="ECO:0000313" key="3">
    <source>
        <dbReference type="EMBL" id="MBR0669017.1"/>
    </source>
</evidence>
<dbReference type="Gene3D" id="3.40.190.10">
    <property type="entry name" value="Periplasmic binding protein-like II"/>
    <property type="match status" value="1"/>
</dbReference>
<dbReference type="EMBL" id="JAAGBB010000078">
    <property type="protein sequence ID" value="MBR0669017.1"/>
    <property type="molecule type" value="Genomic_DNA"/>
</dbReference>
<dbReference type="PANTHER" id="PTHR42928">
    <property type="entry name" value="TRICARBOXYLATE-BINDING PROTEIN"/>
    <property type="match status" value="1"/>
</dbReference>
<dbReference type="InterPro" id="IPR042100">
    <property type="entry name" value="Bug_dom1"/>
</dbReference>
<comment type="similarity">
    <text evidence="1">Belongs to the UPF0065 (bug) family.</text>
</comment>
<dbReference type="Gene3D" id="3.40.190.150">
    <property type="entry name" value="Bordetella uptake gene, domain 1"/>
    <property type="match status" value="1"/>
</dbReference>
<keyword evidence="4" id="KW-1185">Reference proteome</keyword>
<organism evidence="3 4">
    <name type="scientific">Plastoroseomonas hellenica</name>
    <dbReference type="NCBI Taxonomy" id="2687306"/>
    <lineage>
        <taxon>Bacteria</taxon>
        <taxon>Pseudomonadati</taxon>
        <taxon>Pseudomonadota</taxon>
        <taxon>Alphaproteobacteria</taxon>
        <taxon>Acetobacterales</taxon>
        <taxon>Acetobacteraceae</taxon>
        <taxon>Plastoroseomonas</taxon>
    </lineage>
</organism>
<protein>
    <submittedName>
        <fullName evidence="3">Tripartite tricarboxylate transporter substrate binding protein</fullName>
    </submittedName>
</protein>
<reference evidence="4" key="1">
    <citation type="journal article" date="2021" name="Syst. Appl. Microbiol.">
        <title>Roseomonas hellenica sp. nov., isolated from roots of wild-growing Alkanna tinctoria.</title>
        <authorList>
            <person name="Rat A."/>
            <person name="Naranjo H.D."/>
            <person name="Lebbe L."/>
            <person name="Cnockaert M."/>
            <person name="Krigas N."/>
            <person name="Grigoriadou K."/>
            <person name="Maloupa E."/>
            <person name="Willems A."/>
        </authorList>
    </citation>
    <scope>NUCLEOTIDE SEQUENCE [LARGE SCALE GENOMIC DNA]</scope>
    <source>
        <strain evidence="4">LMG 31523</strain>
    </source>
</reference>
<name>A0ABS5F8Y3_9PROT</name>
<proteinExistence type="inferred from homology"/>
<dbReference type="InterPro" id="IPR005064">
    <property type="entry name" value="BUG"/>
</dbReference>
<comment type="caution">
    <text evidence="3">The sequence shown here is derived from an EMBL/GenBank/DDBJ whole genome shotgun (WGS) entry which is preliminary data.</text>
</comment>
<keyword evidence="2" id="KW-0732">Signal</keyword>